<evidence type="ECO:0008006" key="3">
    <source>
        <dbReference type="Google" id="ProtNLM"/>
    </source>
</evidence>
<evidence type="ECO:0000313" key="2">
    <source>
        <dbReference type="EMBL" id="VAW99108.1"/>
    </source>
</evidence>
<gene>
    <name evidence="2" type="ORF">MNBD_GAMMA22-1432</name>
</gene>
<sequence>MEKFKAFFTKEKIHAFLIHLGLSLIIFAGLLYFILVEWYPQPLFRTDGGWQGIRLIAFVDIVLGPLLTLVVYKQGKAKLKLDLFIIAIIQFSALISGTIVVYGEHPVAIVIMDNRLNPITADQVREAGITIASLKNYSDLHPPMIFVNLPQDPDKLLKLRTKTMAEGKDLRLNGNLYEKLTQENKQKLIRDAMSVDAFLENKKMGPKKDKAVAIYQKFLEENKFKDRSLIFFPLYSRYEFGIAVLDKATFEMLDILDIFPPQVGDVIQKLN</sequence>
<organism evidence="2">
    <name type="scientific">hydrothermal vent metagenome</name>
    <dbReference type="NCBI Taxonomy" id="652676"/>
    <lineage>
        <taxon>unclassified sequences</taxon>
        <taxon>metagenomes</taxon>
        <taxon>ecological metagenomes</taxon>
    </lineage>
</organism>
<name>A0A3B1A029_9ZZZZ</name>
<keyword evidence="1" id="KW-0472">Membrane</keyword>
<reference evidence="2" key="1">
    <citation type="submission" date="2018-06" db="EMBL/GenBank/DDBJ databases">
        <authorList>
            <person name="Zhirakovskaya E."/>
        </authorList>
    </citation>
    <scope>NUCLEOTIDE SEQUENCE</scope>
</reference>
<evidence type="ECO:0000256" key="1">
    <source>
        <dbReference type="SAM" id="Phobius"/>
    </source>
</evidence>
<accession>A0A3B1A029</accession>
<feature type="transmembrane region" description="Helical" evidence="1">
    <location>
        <begin position="12"/>
        <end position="35"/>
    </location>
</feature>
<proteinExistence type="predicted"/>
<feature type="transmembrane region" description="Helical" evidence="1">
    <location>
        <begin position="84"/>
        <end position="103"/>
    </location>
</feature>
<keyword evidence="1" id="KW-1133">Transmembrane helix</keyword>
<dbReference type="EMBL" id="UOFS01000039">
    <property type="protein sequence ID" value="VAW99108.1"/>
    <property type="molecule type" value="Genomic_DNA"/>
</dbReference>
<feature type="transmembrane region" description="Helical" evidence="1">
    <location>
        <begin position="55"/>
        <end position="72"/>
    </location>
</feature>
<dbReference type="AlphaFoldDB" id="A0A3B1A029"/>
<keyword evidence="1" id="KW-0812">Transmembrane</keyword>
<protein>
    <recommendedName>
        <fullName evidence="3">FimB</fullName>
    </recommendedName>
</protein>